<evidence type="ECO:0000313" key="7">
    <source>
        <dbReference type="EMBL" id="MBC2117737.1"/>
    </source>
</evidence>
<dbReference type="InterPro" id="IPR026952">
    <property type="entry name" value="WVELL"/>
</dbReference>
<evidence type="ECO:0000313" key="16">
    <source>
        <dbReference type="Proteomes" id="UP000547643"/>
    </source>
</evidence>
<evidence type="ECO:0000313" key="1">
    <source>
        <dbReference type="EMBL" id="KGL44351.1"/>
    </source>
</evidence>
<dbReference type="Proteomes" id="UP000548082">
    <property type="component" value="Unassembled WGS sequence"/>
</dbReference>
<evidence type="ECO:0000313" key="5">
    <source>
        <dbReference type="EMBL" id="MBC1794549.1"/>
    </source>
</evidence>
<evidence type="ECO:0000313" key="18">
    <source>
        <dbReference type="Proteomes" id="UP000553016"/>
    </source>
</evidence>
<organism evidence="1 10">
    <name type="scientific">Listeria booriae</name>
    <dbReference type="NCBI Taxonomy" id="1552123"/>
    <lineage>
        <taxon>Bacteria</taxon>
        <taxon>Bacillati</taxon>
        <taxon>Bacillota</taxon>
        <taxon>Bacilli</taxon>
        <taxon>Bacillales</taxon>
        <taxon>Listeriaceae</taxon>
        <taxon>Listeria</taxon>
    </lineage>
</organism>
<evidence type="ECO:0000313" key="17">
    <source>
        <dbReference type="Proteomes" id="UP000548082"/>
    </source>
</evidence>
<dbReference type="Proteomes" id="UP000539064">
    <property type="component" value="Unassembled WGS sequence"/>
</dbReference>
<dbReference type="EMBL" id="JAAROL010000007">
    <property type="protein sequence ID" value="MBC1333245.1"/>
    <property type="molecule type" value="Genomic_DNA"/>
</dbReference>
<evidence type="ECO:0000313" key="12">
    <source>
        <dbReference type="Proteomes" id="UP000532866"/>
    </source>
</evidence>
<comment type="caution">
    <text evidence="1">The sequence shown here is derived from an EMBL/GenBank/DDBJ whole genome shotgun (WGS) entry which is preliminary data.</text>
</comment>
<dbReference type="EMBL" id="JAARMV010000005">
    <property type="protein sequence ID" value="MBC2373486.1"/>
    <property type="molecule type" value="Genomic_DNA"/>
</dbReference>
<name>A0A099WI50_9LIST</name>
<dbReference type="Proteomes" id="UP000546244">
    <property type="component" value="Unassembled WGS sequence"/>
</dbReference>
<evidence type="ECO:0000313" key="3">
    <source>
        <dbReference type="EMBL" id="MBC1333245.1"/>
    </source>
</evidence>
<dbReference type="Proteomes" id="UP000529446">
    <property type="component" value="Unassembled WGS sequence"/>
</dbReference>
<evidence type="ECO:0000313" key="10">
    <source>
        <dbReference type="Proteomes" id="UP000029844"/>
    </source>
</evidence>
<evidence type="ECO:0000313" key="9">
    <source>
        <dbReference type="EMBL" id="MBC2373486.1"/>
    </source>
</evidence>
<dbReference type="Proteomes" id="UP000553016">
    <property type="component" value="Unassembled WGS sequence"/>
</dbReference>
<dbReference type="GeneID" id="58716176"/>
<evidence type="ECO:0008006" key="19">
    <source>
        <dbReference type="Google" id="ProtNLM"/>
    </source>
</evidence>
<dbReference type="EMBL" id="JAARUV010000007">
    <property type="protein sequence ID" value="MBC1780302.1"/>
    <property type="molecule type" value="Genomic_DNA"/>
</dbReference>
<dbReference type="Proteomes" id="UP000543379">
    <property type="component" value="Unassembled WGS sequence"/>
</dbReference>
<dbReference type="RefSeq" id="WP_036083622.1">
    <property type="nucleotide sequence ID" value="NZ_CBCSHQ010000022.1"/>
</dbReference>
<dbReference type="eggNOG" id="ENOG50334S4">
    <property type="taxonomic scope" value="Bacteria"/>
</dbReference>
<dbReference type="EMBL" id="JAAROV010000005">
    <property type="protein sequence ID" value="MBC1318192.1"/>
    <property type="molecule type" value="Genomic_DNA"/>
</dbReference>
<reference evidence="11 12" key="2">
    <citation type="submission" date="2020-03" db="EMBL/GenBank/DDBJ databases">
        <title>Soil Listeria distribution.</title>
        <authorList>
            <person name="Liao J."/>
            <person name="Wiedmann M."/>
        </authorList>
    </citation>
    <scope>NUCLEOTIDE SEQUENCE [LARGE SCALE GENOMIC DNA]</scope>
    <source>
        <strain evidence="8 18">FSL L7-0149</strain>
        <strain evidence="7 11">FSL L7-0360</strain>
        <strain evidence="5 13">FSL L7-0978</strain>
        <strain evidence="6 17">FSL L7-0990</strain>
        <strain evidence="4 16">FSL L7-1017</strain>
        <strain evidence="2 14">FSL L7-1816</strain>
        <strain evidence="3 12">FSL L7-1833</strain>
        <strain evidence="9 15">FSL L7-1850</strain>
    </source>
</reference>
<dbReference type="Proteomes" id="UP000532866">
    <property type="component" value="Unassembled WGS sequence"/>
</dbReference>
<evidence type="ECO:0000313" key="15">
    <source>
        <dbReference type="Proteomes" id="UP000546244"/>
    </source>
</evidence>
<dbReference type="Proteomes" id="UP000547643">
    <property type="component" value="Unassembled WGS sequence"/>
</dbReference>
<protein>
    <recommendedName>
        <fullName evidence="19">WVELL protein</fullName>
    </recommendedName>
</protein>
<evidence type="ECO:0000313" key="14">
    <source>
        <dbReference type="Proteomes" id="UP000543379"/>
    </source>
</evidence>
<dbReference type="AlphaFoldDB" id="A0A099WI50"/>
<dbReference type="EMBL" id="JAARVG010000014">
    <property type="protein sequence ID" value="MBC1794549.1"/>
    <property type="molecule type" value="Genomic_DNA"/>
</dbReference>
<dbReference type="STRING" id="1552123.EP57_01805"/>
<dbReference type="EMBL" id="JNFA01000003">
    <property type="protein sequence ID" value="KGL44351.1"/>
    <property type="molecule type" value="Genomic_DNA"/>
</dbReference>
<evidence type="ECO:0000313" key="4">
    <source>
        <dbReference type="EMBL" id="MBC1780302.1"/>
    </source>
</evidence>
<evidence type="ECO:0000313" key="13">
    <source>
        <dbReference type="Proteomes" id="UP000539064"/>
    </source>
</evidence>
<dbReference type="Proteomes" id="UP000029844">
    <property type="component" value="Unassembled WGS sequence"/>
</dbReference>
<sequence>MQAYFEKLQTELMEVNPNLTADEALWWVEMLWSDFEASYAKAGYPYRGEEYASDYVAKQIKQHGASLHLVERKDRN</sequence>
<proteinExistence type="predicted"/>
<reference evidence="1 10" key="1">
    <citation type="submission" date="2014-05" db="EMBL/GenBank/DDBJ databases">
        <title>Novel Listeriaceae from food processing environments.</title>
        <authorList>
            <person name="den Bakker H.C."/>
        </authorList>
    </citation>
    <scope>NUCLEOTIDE SEQUENCE [LARGE SCALE GENOMIC DNA]</scope>
    <source>
        <strain evidence="1 10">FSL A5-0281</strain>
    </source>
</reference>
<gene>
    <name evidence="1" type="ORF">EP57_01805</name>
    <name evidence="3" type="ORF">HB759_14970</name>
    <name evidence="2" type="ORF">HB811_15525</name>
    <name evidence="9" type="ORF">HBP98_15855</name>
    <name evidence="4" type="ORF">HCA46_15765</name>
    <name evidence="5" type="ORF">HCA52_14045</name>
    <name evidence="6" type="ORF">HCA55_15140</name>
    <name evidence="7" type="ORF">HCB06_13980</name>
    <name evidence="8" type="ORF">HCB35_16760</name>
</gene>
<evidence type="ECO:0000313" key="2">
    <source>
        <dbReference type="EMBL" id="MBC1318192.1"/>
    </source>
</evidence>
<evidence type="ECO:0000313" key="11">
    <source>
        <dbReference type="Proteomes" id="UP000529446"/>
    </source>
</evidence>
<dbReference type="Pfam" id="PF14043">
    <property type="entry name" value="WVELL"/>
    <property type="match status" value="1"/>
</dbReference>
<evidence type="ECO:0000313" key="6">
    <source>
        <dbReference type="EMBL" id="MBC1798069.1"/>
    </source>
</evidence>
<dbReference type="EMBL" id="JAARZA010000010">
    <property type="protein sequence ID" value="MBC2242128.1"/>
    <property type="molecule type" value="Genomic_DNA"/>
</dbReference>
<evidence type="ECO:0000313" key="8">
    <source>
        <dbReference type="EMBL" id="MBC2242128.1"/>
    </source>
</evidence>
<dbReference type="EMBL" id="JAARXI010000008">
    <property type="protein sequence ID" value="MBC2117737.1"/>
    <property type="molecule type" value="Genomic_DNA"/>
</dbReference>
<dbReference type="OrthoDB" id="2361637at2"/>
<dbReference type="EMBL" id="JAARVD010000008">
    <property type="protein sequence ID" value="MBC1798069.1"/>
    <property type="molecule type" value="Genomic_DNA"/>
</dbReference>
<accession>A0A099WI50</accession>
<keyword evidence="10" id="KW-1185">Reference proteome</keyword>